<protein>
    <submittedName>
        <fullName evidence="1">Uncharacterized protein</fullName>
    </submittedName>
</protein>
<dbReference type="Proteomes" id="UP001224622">
    <property type="component" value="Unassembled WGS sequence"/>
</dbReference>
<name>A0AAJ1YAU8_SERFO</name>
<organism evidence="1 2">
    <name type="scientific">Serratia fonticola</name>
    <dbReference type="NCBI Taxonomy" id="47917"/>
    <lineage>
        <taxon>Bacteria</taxon>
        <taxon>Pseudomonadati</taxon>
        <taxon>Pseudomonadota</taxon>
        <taxon>Gammaproteobacteria</taxon>
        <taxon>Enterobacterales</taxon>
        <taxon>Yersiniaceae</taxon>
        <taxon>Serratia</taxon>
    </lineage>
</organism>
<dbReference type="EMBL" id="JAVIGA010000011">
    <property type="protein sequence ID" value="MDQ9127191.1"/>
    <property type="molecule type" value="Genomic_DNA"/>
</dbReference>
<evidence type="ECO:0000313" key="2">
    <source>
        <dbReference type="Proteomes" id="UP001224622"/>
    </source>
</evidence>
<accession>A0AAJ1YAU8</accession>
<dbReference type="RefSeq" id="WP_309047490.1">
    <property type="nucleotide sequence ID" value="NZ_JAVIGA010000011.1"/>
</dbReference>
<dbReference type="AlphaFoldDB" id="A0AAJ1YAU8"/>
<proteinExistence type="predicted"/>
<sequence length="300" mass="34733">MEISRNKIWESKEWEDHVNDLLRIRFGDSNYIPIPDGHNGDAGIEGYCTEGNAFQSYCPDEACPVKELFEKQRDKMTADIAKFIKDKGNYLKLILQNTKIKRWILVVPRHFSKHLVVHASNKETEVIKANLPYVDNANFKIVIWDRETLKQEESELISKGLRVLKVEMPNIDESQINEIKGNESEFVNNISRKLKKLKDDDIQVSNATNLLLHNIVMYKNIMSDLKENYPSLHEEITKSVLSRESDLKLDFFGSDILPPNKQVELLNKQLTESSKLHRDNLKCISTGVVGDWLMRCNLDF</sequence>
<evidence type="ECO:0000313" key="1">
    <source>
        <dbReference type="EMBL" id="MDQ9127191.1"/>
    </source>
</evidence>
<reference evidence="1" key="1">
    <citation type="submission" date="2023-08" db="EMBL/GenBank/DDBJ databases">
        <title>The Comparative Genomic Analysis of Yersiniaceae from Polar Regions.</title>
        <authorList>
            <person name="Goncharov A."/>
            <person name="Aslanov B."/>
            <person name="Kolodzhieva V."/>
            <person name="Azarov D."/>
            <person name="Mochov A."/>
            <person name="Lebedeva E."/>
        </authorList>
    </citation>
    <scope>NUCLEOTIDE SEQUENCE</scope>
    <source>
        <strain evidence="1">Vf</strain>
    </source>
</reference>
<gene>
    <name evidence="1" type="ORF">RDT67_12185</name>
</gene>
<comment type="caution">
    <text evidence="1">The sequence shown here is derived from an EMBL/GenBank/DDBJ whole genome shotgun (WGS) entry which is preliminary data.</text>
</comment>